<dbReference type="Pfam" id="PF02530">
    <property type="entry name" value="Porin_2"/>
    <property type="match status" value="1"/>
</dbReference>
<evidence type="ECO:0000256" key="8">
    <source>
        <dbReference type="ARBA" id="ARBA00023136"/>
    </source>
</evidence>
<evidence type="ECO:0000256" key="6">
    <source>
        <dbReference type="ARBA" id="ARBA00023065"/>
    </source>
</evidence>
<proteinExistence type="inferred from homology"/>
<keyword evidence="3 10" id="KW-1134">Transmembrane beta strand</keyword>
<keyword evidence="4 10" id="KW-0812">Transmembrane</keyword>
<comment type="caution">
    <text evidence="11">The sequence shown here is derived from an EMBL/GenBank/DDBJ whole genome shotgun (WGS) entry which is preliminary data.</text>
</comment>
<evidence type="ECO:0000256" key="7">
    <source>
        <dbReference type="ARBA" id="ARBA00023114"/>
    </source>
</evidence>
<keyword evidence="7 10" id="KW-0626">Porin</keyword>
<sequence>MTMKSLLLGAAAGIAVIGAAQAADLPMTKAEPVEYVKVCSEFGPGFFYIPGTDSCLKISGNIRADYTFNTADSHNRAAGTSSRATSQSSFQGRTQLGFDVRTQTDYGLLRSFLLIDAATGNSGAQNWQIGHPIGGSYVYIDKAYIQFGGLTAGYAESFYAFYDNYYGDTFFAPYMGSGMVGTKQLLAYTAQFGGGFSATLSVEDPAGERNGVNTEGGQLTNAGAKTPNIIANVLYDASWGKFQVMGALHQIDVLGDLEGTHSSSKWGFAVGSGLSVNLPVVPGAYIALEANYADGASSFTGVAANQFSPAGAPNAYDADFTLGGRIKTATSYSVTGEAGFNITPQLTAMLFGSIGHYNAPSDVAVGQDGDFTSYVVGGQLNYEIVKGFQIGAEVYYAGTNAHNGTPVFVTDGSTSSELVKDKTNSLVAGLRVKRTF</sequence>
<dbReference type="SUPFAM" id="SSF56935">
    <property type="entry name" value="Porins"/>
    <property type="match status" value="1"/>
</dbReference>
<accession>A0ABU0FHR5</accession>
<dbReference type="EMBL" id="JAUSVK010000001">
    <property type="protein sequence ID" value="MDQ0394152.1"/>
    <property type="molecule type" value="Genomic_DNA"/>
</dbReference>
<comment type="domain">
    <text evidence="10">Consists of 16-stranded beta-barrel sheets, with large surface-exposed loops, that form a transmembrane pore at the center of each barrel. The pore is partially ocluded by a peptide loop that folds into the pore lumen.</text>
</comment>
<evidence type="ECO:0000256" key="9">
    <source>
        <dbReference type="ARBA" id="ARBA00023237"/>
    </source>
</evidence>
<evidence type="ECO:0000256" key="3">
    <source>
        <dbReference type="ARBA" id="ARBA00022452"/>
    </source>
</evidence>
<comment type="subcellular location">
    <subcellularLocation>
        <location evidence="10">Cell outer membrane</location>
        <topology evidence="10">Multi-pass membrane protein</topology>
    </subcellularLocation>
</comment>
<evidence type="ECO:0000256" key="4">
    <source>
        <dbReference type="ARBA" id="ARBA00022692"/>
    </source>
</evidence>
<dbReference type="InterPro" id="IPR003684">
    <property type="entry name" value="Porin_alphabac"/>
</dbReference>
<keyword evidence="2 10" id="KW-0813">Transport</keyword>
<evidence type="ECO:0000256" key="2">
    <source>
        <dbReference type="ARBA" id="ARBA00022448"/>
    </source>
</evidence>
<keyword evidence="12" id="KW-1185">Reference proteome</keyword>
<gene>
    <name evidence="11" type="ORF">J3R73_003944</name>
</gene>
<comment type="similarity">
    <text evidence="1 10">Belongs to the alphaproteobacteria porin family.</text>
</comment>
<comment type="function">
    <text evidence="10">Forms passive diffusion pores that allow small molecular weight hydrophilic materials across the outer membrane.</text>
</comment>
<name>A0ABU0FHR5_9HYPH</name>
<evidence type="ECO:0000256" key="10">
    <source>
        <dbReference type="RuleBase" id="RU364005"/>
    </source>
</evidence>
<protein>
    <recommendedName>
        <fullName evidence="10">Porin</fullName>
    </recommendedName>
</protein>
<keyword evidence="9 10" id="KW-0998">Cell outer membrane</keyword>
<organism evidence="11 12">
    <name type="scientific">Labrys monachus</name>
    <dbReference type="NCBI Taxonomy" id="217067"/>
    <lineage>
        <taxon>Bacteria</taxon>
        <taxon>Pseudomonadati</taxon>
        <taxon>Pseudomonadota</taxon>
        <taxon>Alphaproteobacteria</taxon>
        <taxon>Hyphomicrobiales</taxon>
        <taxon>Xanthobacteraceae</taxon>
        <taxon>Labrys</taxon>
    </lineage>
</organism>
<keyword evidence="8 10" id="KW-0472">Membrane</keyword>
<dbReference type="Proteomes" id="UP001237448">
    <property type="component" value="Unassembled WGS sequence"/>
</dbReference>
<evidence type="ECO:0000313" key="12">
    <source>
        <dbReference type="Proteomes" id="UP001237448"/>
    </source>
</evidence>
<evidence type="ECO:0000256" key="1">
    <source>
        <dbReference type="ARBA" id="ARBA00009521"/>
    </source>
</evidence>
<evidence type="ECO:0000256" key="5">
    <source>
        <dbReference type="ARBA" id="ARBA00022729"/>
    </source>
</evidence>
<feature type="chain" id="PRO_5045005834" description="Porin" evidence="10">
    <location>
        <begin position="23"/>
        <end position="436"/>
    </location>
</feature>
<keyword evidence="5 10" id="KW-0732">Signal</keyword>
<feature type="signal peptide" evidence="10">
    <location>
        <begin position="1"/>
        <end position="22"/>
    </location>
</feature>
<dbReference type="RefSeq" id="WP_307430653.1">
    <property type="nucleotide sequence ID" value="NZ_JAUSVK010000001.1"/>
</dbReference>
<evidence type="ECO:0000313" key="11">
    <source>
        <dbReference type="EMBL" id="MDQ0394152.1"/>
    </source>
</evidence>
<reference evidence="11 12" key="1">
    <citation type="submission" date="2023-07" db="EMBL/GenBank/DDBJ databases">
        <title>Genomic Encyclopedia of Type Strains, Phase IV (KMG-IV): sequencing the most valuable type-strain genomes for metagenomic binning, comparative biology and taxonomic classification.</title>
        <authorList>
            <person name="Goeker M."/>
        </authorList>
    </citation>
    <scope>NUCLEOTIDE SEQUENCE [LARGE SCALE GENOMIC DNA]</scope>
    <source>
        <strain evidence="11 12">DSM 5896</strain>
    </source>
</reference>
<keyword evidence="6 10" id="KW-0406">Ion transport</keyword>